<dbReference type="NCBIfam" id="TIGR04145">
    <property type="entry name" value="Firmicu_CTERM"/>
    <property type="match status" value="1"/>
</dbReference>
<proteinExistence type="predicted"/>
<feature type="transmembrane region" description="Helical" evidence="1">
    <location>
        <begin position="160"/>
        <end position="186"/>
    </location>
</feature>
<dbReference type="Proteomes" id="UP000051324">
    <property type="component" value="Unassembled WGS sequence"/>
</dbReference>
<comment type="caution">
    <text evidence="2">The sequence shown here is derived from an EMBL/GenBank/DDBJ whole genome shotgun (WGS) entry which is preliminary data.</text>
</comment>
<dbReference type="AlphaFoldDB" id="A0A0R1TZB5"/>
<name>A0A0R1TZB5_9LACO</name>
<dbReference type="eggNOG" id="ENOG50325XR">
    <property type="taxonomic scope" value="Bacteria"/>
</dbReference>
<dbReference type="STRING" id="1423724.FC32_GL001851"/>
<keyword evidence="3" id="KW-1185">Reference proteome</keyword>
<dbReference type="EMBL" id="AZFT01000025">
    <property type="protein sequence ID" value="KRL86576.1"/>
    <property type="molecule type" value="Genomic_DNA"/>
</dbReference>
<evidence type="ECO:0000313" key="2">
    <source>
        <dbReference type="EMBL" id="KRL86576.1"/>
    </source>
</evidence>
<protein>
    <recommendedName>
        <fullName evidence="4">Firmicu-CTERM sorting domain-containing protein</fullName>
    </recommendedName>
</protein>
<evidence type="ECO:0008006" key="4">
    <source>
        <dbReference type="Google" id="ProtNLM"/>
    </source>
</evidence>
<dbReference type="PATRIC" id="fig|1423724.4.peg.1930"/>
<keyword evidence="1" id="KW-0472">Membrane</keyword>
<keyword evidence="1" id="KW-1133">Transmembrane helix</keyword>
<accession>A0A0R1TZB5</accession>
<sequence length="197" mass="21947">MIDGSFDDWAQIPKTDISFSWDSYNYKQMALSVDDNALYLYIDMSPKQGNGYNVLQVANYEFTIGSHHYYIDFRTPSGQTLVTSDLATGQSREFKAYIYEAGNNGVNQLSTASQGIVTRLSSQNFTEIAELRIPLSDFKIDSLASQKITVKNTNLGSQELIIMGASSAPYILAGLGLVFATTLLWFKRDNLTFSRAN</sequence>
<organism evidence="2 3">
    <name type="scientific">Ligilactobacillus apodemi DSM 16634 = JCM 16172</name>
    <dbReference type="NCBI Taxonomy" id="1423724"/>
    <lineage>
        <taxon>Bacteria</taxon>
        <taxon>Bacillati</taxon>
        <taxon>Bacillota</taxon>
        <taxon>Bacilli</taxon>
        <taxon>Lactobacillales</taxon>
        <taxon>Lactobacillaceae</taxon>
        <taxon>Ligilactobacillus</taxon>
    </lineage>
</organism>
<keyword evidence="1" id="KW-0812">Transmembrane</keyword>
<evidence type="ECO:0000313" key="3">
    <source>
        <dbReference type="Proteomes" id="UP000051324"/>
    </source>
</evidence>
<gene>
    <name evidence="2" type="ORF">FC32_GL001851</name>
</gene>
<dbReference type="InterPro" id="IPR026409">
    <property type="entry name" value="Firmicu_CTERM"/>
</dbReference>
<reference evidence="2 3" key="1">
    <citation type="journal article" date="2015" name="Genome Announc.">
        <title>Expanding the biotechnology potential of lactobacilli through comparative genomics of 213 strains and associated genera.</title>
        <authorList>
            <person name="Sun Z."/>
            <person name="Harris H.M."/>
            <person name="McCann A."/>
            <person name="Guo C."/>
            <person name="Argimon S."/>
            <person name="Zhang W."/>
            <person name="Yang X."/>
            <person name="Jeffery I.B."/>
            <person name="Cooney J.C."/>
            <person name="Kagawa T.F."/>
            <person name="Liu W."/>
            <person name="Song Y."/>
            <person name="Salvetti E."/>
            <person name="Wrobel A."/>
            <person name="Rasinkangas P."/>
            <person name="Parkhill J."/>
            <person name="Rea M.C."/>
            <person name="O'Sullivan O."/>
            <person name="Ritari J."/>
            <person name="Douillard F.P."/>
            <person name="Paul Ross R."/>
            <person name="Yang R."/>
            <person name="Briner A.E."/>
            <person name="Felis G.E."/>
            <person name="de Vos W.M."/>
            <person name="Barrangou R."/>
            <person name="Klaenhammer T.R."/>
            <person name="Caufield P.W."/>
            <person name="Cui Y."/>
            <person name="Zhang H."/>
            <person name="O'Toole P.W."/>
        </authorList>
    </citation>
    <scope>NUCLEOTIDE SEQUENCE [LARGE SCALE GENOMIC DNA]</scope>
    <source>
        <strain evidence="2 3">DSM 16634</strain>
    </source>
</reference>
<evidence type="ECO:0000256" key="1">
    <source>
        <dbReference type="SAM" id="Phobius"/>
    </source>
</evidence>